<keyword evidence="2" id="KW-1185">Reference proteome</keyword>
<proteinExistence type="predicted"/>
<accession>A0ABU1V6U7</accession>
<reference evidence="1 2" key="1">
    <citation type="submission" date="2023-07" db="EMBL/GenBank/DDBJ databases">
        <title>Sorghum-associated microbial communities from plants grown in Nebraska, USA.</title>
        <authorList>
            <person name="Schachtman D."/>
        </authorList>
    </citation>
    <scope>NUCLEOTIDE SEQUENCE [LARGE SCALE GENOMIC DNA]</scope>
    <source>
        <strain evidence="1 2">BE240</strain>
    </source>
</reference>
<dbReference type="Proteomes" id="UP001265550">
    <property type="component" value="Unassembled WGS sequence"/>
</dbReference>
<evidence type="ECO:0000313" key="1">
    <source>
        <dbReference type="EMBL" id="MDR7093152.1"/>
    </source>
</evidence>
<dbReference type="EMBL" id="JAVDWE010000002">
    <property type="protein sequence ID" value="MDR7093152.1"/>
    <property type="molecule type" value="Genomic_DNA"/>
</dbReference>
<organism evidence="1 2">
    <name type="scientific">Hydrogenophaga laconesensis</name>
    <dbReference type="NCBI Taxonomy" id="1805971"/>
    <lineage>
        <taxon>Bacteria</taxon>
        <taxon>Pseudomonadati</taxon>
        <taxon>Pseudomonadota</taxon>
        <taxon>Betaproteobacteria</taxon>
        <taxon>Burkholderiales</taxon>
        <taxon>Comamonadaceae</taxon>
        <taxon>Hydrogenophaga</taxon>
    </lineage>
</organism>
<comment type="caution">
    <text evidence="1">The sequence shown here is derived from an EMBL/GenBank/DDBJ whole genome shotgun (WGS) entry which is preliminary data.</text>
</comment>
<dbReference type="InterPro" id="IPR021268">
    <property type="entry name" value="DUF2845"/>
</dbReference>
<gene>
    <name evidence="1" type="ORF">J2X09_000884</name>
</gene>
<dbReference type="Pfam" id="PF11006">
    <property type="entry name" value="DUF2845"/>
    <property type="match status" value="1"/>
</dbReference>
<evidence type="ECO:0008006" key="3">
    <source>
        <dbReference type="Google" id="ProtNLM"/>
    </source>
</evidence>
<evidence type="ECO:0000313" key="2">
    <source>
        <dbReference type="Proteomes" id="UP001265550"/>
    </source>
</evidence>
<sequence>MPIDAAAPHTAPPVGRWLVCTGLLLGLAGVAGPVRAESLRCAGGIAAEGESRLSLVAKCGQPMLTDRYCAPVYQGSSWYPVPEPYAHRVVPCQLIDEWLYDRGPGNLWATVRMRSGVVLSITYGNTPR</sequence>
<name>A0ABU1V6U7_9BURK</name>
<dbReference type="RefSeq" id="WP_204732961.1">
    <property type="nucleotide sequence ID" value="NZ_JAVDWE010000002.1"/>
</dbReference>
<protein>
    <recommendedName>
        <fullName evidence="3">DUF2845 domain-containing protein</fullName>
    </recommendedName>
</protein>